<dbReference type="GO" id="GO:0005634">
    <property type="term" value="C:nucleus"/>
    <property type="evidence" value="ECO:0007669"/>
    <property type="project" value="TreeGrafter"/>
</dbReference>
<name>A0AB34KR32_9PEZI</name>
<dbReference type="RefSeq" id="XP_069228881.1">
    <property type="nucleotide sequence ID" value="XM_069373575.1"/>
</dbReference>
<sequence>MASKKTIVVLGATGNQGGSVVETFLQAGQWSIRGVTRNPNSEKALKLASRGVAVVTADLNDGNSLDAAFADAHAIFIVSDFWGIYGDPANATKPAQGETLNLWAARTEKQQLVNAIDAASKVPSLERLVLSSLPNCSKWSREKYTHVYHFDFKAQAAEYAQQAYPNLWAKTSVFQPGWFLGNYLSNPLVQPRRENDVVVFASSVKGDLKLPLIAPDEDSGPLVKALLEDSPGKNLIAYRQWMSLEEMVEIFAKVTGLSAQYVTLPAGEPDLPLPEGLKAELDDNWAYFNECGYEARDDPTVIHPNQLEECPKLGSVREWIQQQDWSFVAKAN</sequence>
<keyword evidence="3" id="KW-0560">Oxidoreductase</keyword>
<protein>
    <recommendedName>
        <fullName evidence="4">NmrA-like domain-containing protein</fullName>
    </recommendedName>
</protein>
<accession>A0AB34KR32</accession>
<dbReference type="InterPro" id="IPR008030">
    <property type="entry name" value="NmrA-like"/>
</dbReference>
<dbReference type="Gene3D" id="3.90.25.10">
    <property type="entry name" value="UDP-galactose 4-epimerase, domain 1"/>
    <property type="match status" value="1"/>
</dbReference>
<dbReference type="Proteomes" id="UP000803884">
    <property type="component" value="Unassembled WGS sequence"/>
</dbReference>
<dbReference type="Gene3D" id="3.40.50.720">
    <property type="entry name" value="NAD(P)-binding Rossmann-like Domain"/>
    <property type="match status" value="1"/>
</dbReference>
<feature type="domain" description="NmrA-like" evidence="4">
    <location>
        <begin position="4"/>
        <end position="295"/>
    </location>
</feature>
<evidence type="ECO:0000256" key="2">
    <source>
        <dbReference type="ARBA" id="ARBA00022857"/>
    </source>
</evidence>
<organism evidence="5 6">
    <name type="scientific">Cladosporium halotolerans</name>
    <dbReference type="NCBI Taxonomy" id="1052096"/>
    <lineage>
        <taxon>Eukaryota</taxon>
        <taxon>Fungi</taxon>
        <taxon>Dikarya</taxon>
        <taxon>Ascomycota</taxon>
        <taxon>Pezizomycotina</taxon>
        <taxon>Dothideomycetes</taxon>
        <taxon>Dothideomycetidae</taxon>
        <taxon>Cladosporiales</taxon>
        <taxon>Cladosporiaceae</taxon>
        <taxon>Cladosporium</taxon>
    </lineage>
</organism>
<evidence type="ECO:0000313" key="5">
    <source>
        <dbReference type="EMBL" id="KAL1585775.1"/>
    </source>
</evidence>
<dbReference type="InterPro" id="IPR036291">
    <property type="entry name" value="NAD(P)-bd_dom_sf"/>
</dbReference>
<dbReference type="PANTHER" id="PTHR42748:SF30">
    <property type="entry name" value="NMRA-LIKE DOMAIN-CONTAINING PROTEIN"/>
    <property type="match status" value="1"/>
</dbReference>
<evidence type="ECO:0000256" key="3">
    <source>
        <dbReference type="ARBA" id="ARBA00023002"/>
    </source>
</evidence>
<comment type="similarity">
    <text evidence="1">Belongs to the NmrA-type oxidoreductase family.</text>
</comment>
<comment type="caution">
    <text evidence="5">The sequence shown here is derived from an EMBL/GenBank/DDBJ whole genome shotgun (WGS) entry which is preliminary data.</text>
</comment>
<dbReference type="EMBL" id="JAAQHG020000017">
    <property type="protein sequence ID" value="KAL1585775.1"/>
    <property type="molecule type" value="Genomic_DNA"/>
</dbReference>
<dbReference type="AlphaFoldDB" id="A0AB34KR32"/>
<dbReference type="GO" id="GO:0016491">
    <property type="term" value="F:oxidoreductase activity"/>
    <property type="evidence" value="ECO:0007669"/>
    <property type="project" value="UniProtKB-KW"/>
</dbReference>
<reference evidence="5 6" key="1">
    <citation type="journal article" date="2020" name="Microbiol. Resour. Announc.">
        <title>Draft Genome Sequence of a Cladosporium Species Isolated from the Mesophotic Ascidian Didemnum maculosum.</title>
        <authorList>
            <person name="Gioti A."/>
            <person name="Siaperas R."/>
            <person name="Nikolaivits E."/>
            <person name="Le Goff G."/>
            <person name="Ouazzani J."/>
            <person name="Kotoulas G."/>
            <person name="Topakas E."/>
        </authorList>
    </citation>
    <scope>NUCLEOTIDE SEQUENCE [LARGE SCALE GENOMIC DNA]</scope>
    <source>
        <strain evidence="5 6">TM138-S3</strain>
    </source>
</reference>
<keyword evidence="2" id="KW-0521">NADP</keyword>
<dbReference type="SUPFAM" id="SSF51735">
    <property type="entry name" value="NAD(P)-binding Rossmann-fold domains"/>
    <property type="match status" value="1"/>
</dbReference>
<gene>
    <name evidence="5" type="ORF">WHR41_04969</name>
</gene>
<dbReference type="InterPro" id="IPR051164">
    <property type="entry name" value="NmrA-like_oxidored"/>
</dbReference>
<dbReference type="PANTHER" id="PTHR42748">
    <property type="entry name" value="NITROGEN METABOLITE REPRESSION PROTEIN NMRA FAMILY MEMBER"/>
    <property type="match status" value="1"/>
</dbReference>
<proteinExistence type="inferred from homology"/>
<keyword evidence="6" id="KW-1185">Reference proteome</keyword>
<evidence type="ECO:0000313" key="6">
    <source>
        <dbReference type="Proteomes" id="UP000803884"/>
    </source>
</evidence>
<dbReference type="GeneID" id="96006413"/>
<evidence type="ECO:0000259" key="4">
    <source>
        <dbReference type="Pfam" id="PF05368"/>
    </source>
</evidence>
<dbReference type="CDD" id="cd05251">
    <property type="entry name" value="NmrA_like_SDR_a"/>
    <property type="match status" value="1"/>
</dbReference>
<evidence type="ECO:0000256" key="1">
    <source>
        <dbReference type="ARBA" id="ARBA00006328"/>
    </source>
</evidence>
<dbReference type="Pfam" id="PF05368">
    <property type="entry name" value="NmrA"/>
    <property type="match status" value="1"/>
</dbReference>